<feature type="non-terminal residue" evidence="1">
    <location>
        <position position="84"/>
    </location>
</feature>
<dbReference type="EMBL" id="UINC01078168">
    <property type="protein sequence ID" value="SVC18980.1"/>
    <property type="molecule type" value="Genomic_DNA"/>
</dbReference>
<accession>A0A382K3E6</accession>
<evidence type="ECO:0000313" key="1">
    <source>
        <dbReference type="EMBL" id="SVC18980.1"/>
    </source>
</evidence>
<dbReference type="Gene3D" id="3.90.280.10">
    <property type="entry name" value="PEBP-like"/>
    <property type="match status" value="1"/>
</dbReference>
<sequence>MPKVHAYLYGNKSPSLVISDIPSKTQTVAIIVDDPDAKNVPKKMGGQGKVWTHWTMWNIVPFGADLPEHPFTIPGDFHDKRSRL</sequence>
<reference evidence="1" key="1">
    <citation type="submission" date="2018-05" db="EMBL/GenBank/DDBJ databases">
        <authorList>
            <person name="Lanie J.A."/>
            <person name="Ng W.-L."/>
            <person name="Kazmierczak K.M."/>
            <person name="Andrzejewski T.M."/>
            <person name="Davidsen T.M."/>
            <person name="Wayne K.J."/>
            <person name="Tettelin H."/>
            <person name="Glass J.I."/>
            <person name="Rusch D."/>
            <person name="Podicherti R."/>
            <person name="Tsui H.-C.T."/>
            <person name="Winkler M.E."/>
        </authorList>
    </citation>
    <scope>NUCLEOTIDE SEQUENCE</scope>
</reference>
<dbReference type="InterPro" id="IPR008914">
    <property type="entry name" value="PEBP"/>
</dbReference>
<dbReference type="SUPFAM" id="SSF49777">
    <property type="entry name" value="PEBP-like"/>
    <property type="match status" value="1"/>
</dbReference>
<dbReference type="AlphaFoldDB" id="A0A382K3E6"/>
<dbReference type="Pfam" id="PF01161">
    <property type="entry name" value="PBP"/>
    <property type="match status" value="1"/>
</dbReference>
<evidence type="ECO:0008006" key="2">
    <source>
        <dbReference type="Google" id="ProtNLM"/>
    </source>
</evidence>
<proteinExistence type="predicted"/>
<protein>
    <recommendedName>
        <fullName evidence="2">YbhB/YbcL family Raf kinase inhibitor-like protein</fullName>
    </recommendedName>
</protein>
<feature type="non-terminal residue" evidence="1">
    <location>
        <position position="1"/>
    </location>
</feature>
<gene>
    <name evidence="1" type="ORF">METZ01_LOCUS271834</name>
</gene>
<name>A0A382K3E6_9ZZZZ</name>
<dbReference type="InterPro" id="IPR036610">
    <property type="entry name" value="PEBP-like_sf"/>
</dbReference>
<organism evidence="1">
    <name type="scientific">marine metagenome</name>
    <dbReference type="NCBI Taxonomy" id="408172"/>
    <lineage>
        <taxon>unclassified sequences</taxon>
        <taxon>metagenomes</taxon>
        <taxon>ecological metagenomes</taxon>
    </lineage>
</organism>